<dbReference type="Proteomes" id="UP000324133">
    <property type="component" value="Unassembled WGS sequence"/>
</dbReference>
<dbReference type="OrthoDB" id="1143459at2"/>
<feature type="chain" id="PRO_5022664311" evidence="1">
    <location>
        <begin position="22"/>
        <end position="156"/>
    </location>
</feature>
<comment type="caution">
    <text evidence="3">The sequence shown here is derived from an EMBL/GenBank/DDBJ whole genome shotgun (WGS) entry which is preliminary data.</text>
</comment>
<protein>
    <submittedName>
        <fullName evidence="3">DUF2059 domain-containing protein</fullName>
    </submittedName>
</protein>
<name>A0A5B6T9T6_9BACT</name>
<dbReference type="RefSeq" id="WP_149092568.1">
    <property type="nucleotide sequence ID" value="NZ_VKKY01000003.1"/>
</dbReference>
<evidence type="ECO:0000313" key="4">
    <source>
        <dbReference type="Proteomes" id="UP000324133"/>
    </source>
</evidence>
<accession>A0A5B6T9T6</accession>
<sequence length="156" mass="17733">MKKLFSLWVMLLVVSAGSAMAQAQTQTQSSHYKAAETLLLTMGSPKTIDDNLQQMLTMQMEQVPAMKAAEVEVRSFFSKYMNWDAIKSDLIQLYMTEFTEKELKDMNTFYLTPTGKKMASKQSIITMKSAQIGQSKVEPHMMELQEAIQKKMQGDN</sequence>
<evidence type="ECO:0000256" key="1">
    <source>
        <dbReference type="SAM" id="SignalP"/>
    </source>
</evidence>
<proteinExistence type="predicted"/>
<keyword evidence="1" id="KW-0732">Signal</keyword>
<dbReference type="InterPro" id="IPR018637">
    <property type="entry name" value="DUF2059"/>
</dbReference>
<reference evidence="3 4" key="1">
    <citation type="submission" date="2019-07" db="EMBL/GenBank/DDBJ databases">
        <title>Rufibacter sp. nov., isolated from lake sediment.</title>
        <authorList>
            <person name="Qu J.-H."/>
        </authorList>
    </citation>
    <scope>NUCLEOTIDE SEQUENCE [LARGE SCALE GENOMIC DNA]</scope>
    <source>
        <strain evidence="3 4">NBS58-1</strain>
    </source>
</reference>
<feature type="signal peptide" evidence="1">
    <location>
        <begin position="1"/>
        <end position="21"/>
    </location>
</feature>
<evidence type="ECO:0000259" key="2">
    <source>
        <dbReference type="Pfam" id="PF09832"/>
    </source>
</evidence>
<evidence type="ECO:0000313" key="3">
    <source>
        <dbReference type="EMBL" id="KAA3436627.1"/>
    </source>
</evidence>
<dbReference type="EMBL" id="VKKY01000003">
    <property type="protein sequence ID" value="KAA3436627.1"/>
    <property type="molecule type" value="Genomic_DNA"/>
</dbReference>
<keyword evidence="4" id="KW-1185">Reference proteome</keyword>
<organism evidence="3 4">
    <name type="scientific">Rufibacter hautae</name>
    <dbReference type="NCBI Taxonomy" id="2595005"/>
    <lineage>
        <taxon>Bacteria</taxon>
        <taxon>Pseudomonadati</taxon>
        <taxon>Bacteroidota</taxon>
        <taxon>Cytophagia</taxon>
        <taxon>Cytophagales</taxon>
        <taxon>Hymenobacteraceae</taxon>
        <taxon>Rufibacter</taxon>
    </lineage>
</organism>
<dbReference type="Pfam" id="PF09832">
    <property type="entry name" value="DUF2059"/>
    <property type="match status" value="1"/>
</dbReference>
<feature type="domain" description="DUF2059" evidence="2">
    <location>
        <begin position="84"/>
        <end position="142"/>
    </location>
</feature>
<gene>
    <name evidence="3" type="ORF">FOA19_19785</name>
</gene>
<dbReference type="AlphaFoldDB" id="A0A5B6T9T6"/>